<organism evidence="1 2">
    <name type="scientific">Mangrovivirga halotolerans</name>
    <dbReference type="NCBI Taxonomy" id="2993936"/>
    <lineage>
        <taxon>Bacteria</taxon>
        <taxon>Pseudomonadati</taxon>
        <taxon>Bacteroidota</taxon>
        <taxon>Cytophagia</taxon>
        <taxon>Cytophagales</taxon>
        <taxon>Mangrovivirgaceae</taxon>
        <taxon>Mangrovivirga</taxon>
    </lineage>
</organism>
<reference evidence="1 2" key="1">
    <citation type="submission" date="2022-11" db="EMBL/GenBank/DDBJ databases">
        <title>The characterization of three novel Bacteroidetes species and genomic analysis of their roles in tidal elemental geochemical cycles.</title>
        <authorList>
            <person name="Ma K."/>
        </authorList>
    </citation>
    <scope>NUCLEOTIDE SEQUENCE [LARGE SCALE GENOMIC DNA]</scope>
    <source>
        <strain evidence="1 2">M17</strain>
    </source>
</reference>
<proteinExistence type="predicted"/>
<dbReference type="RefSeq" id="WP_266055878.1">
    <property type="nucleotide sequence ID" value="NZ_JAPFQN010000003.1"/>
</dbReference>
<evidence type="ECO:0000313" key="2">
    <source>
        <dbReference type="Proteomes" id="UP001209885"/>
    </source>
</evidence>
<keyword evidence="2" id="KW-1185">Reference proteome</keyword>
<evidence type="ECO:0000313" key="1">
    <source>
        <dbReference type="EMBL" id="MCX2743495.1"/>
    </source>
</evidence>
<name>A0ABT3RNV7_9BACT</name>
<sequence>MFKNQIVFPLFGIFLLLFSCSEQKEEIFPQESINSIELEEDFESLESLEVECAIVDNSGKDYKYYDSICWGRKRYYSHVDGMIGSDYSYQWTIDSGNATIVGSSTSNSVEIDFPYGFNKVNLTFSVKNNINSQACSEILEVTELICDPPCDLFIDELTETCYPSCFEFGRYKLRNYPEGAEIKWSIRNATFVNTYYDEVYVSADSQYKFTIIAEVDNCVYEKVVTPRTDCANDCGGGGPAPF</sequence>
<protein>
    <recommendedName>
        <fullName evidence="3">PKD domain-containing protein</fullName>
    </recommendedName>
</protein>
<evidence type="ECO:0008006" key="3">
    <source>
        <dbReference type="Google" id="ProtNLM"/>
    </source>
</evidence>
<dbReference type="Proteomes" id="UP001209885">
    <property type="component" value="Unassembled WGS sequence"/>
</dbReference>
<dbReference type="PROSITE" id="PS51257">
    <property type="entry name" value="PROKAR_LIPOPROTEIN"/>
    <property type="match status" value="1"/>
</dbReference>
<gene>
    <name evidence="1" type="ORF">OO013_06440</name>
</gene>
<dbReference type="EMBL" id="JAPFQN010000003">
    <property type="protein sequence ID" value="MCX2743495.1"/>
    <property type="molecule type" value="Genomic_DNA"/>
</dbReference>
<accession>A0ABT3RNV7</accession>
<comment type="caution">
    <text evidence="1">The sequence shown here is derived from an EMBL/GenBank/DDBJ whole genome shotgun (WGS) entry which is preliminary data.</text>
</comment>